<dbReference type="GO" id="GO:0061024">
    <property type="term" value="P:membrane organization"/>
    <property type="evidence" value="ECO:0007669"/>
    <property type="project" value="InterPro"/>
</dbReference>
<sequence length="921" mass="103199">MVGKWGRRVGSGRSITWAGLTVAAVLAGGVPLAAQPLPGARPTARFPDEPHSGFSLPTDNLMSAPQPVRPQTVYQAPAREPGGIPYEPDFTLPNGAVIPTPKSKNVVVDYIRRYGTPLTEEKADLPDGTERVLITGGVIVNLSSADGKQKTEFATDEAVIWLKRDKKGDAVNGFTTSEKDKIEFYLSGNVIIRMVRGGDKPITQTLRAEQVYYDASENRAVALRADLEMTVPNIPDAFHLRGQEVRRLDLENWQVLGGSVNASKLPSDPGLRLDSQEFTLSERKLVRQNIFGIPFRDLSTGEPVTTTEQMVTGKNVVTRLAGVPVFYLPRTRFDASDPLGPLTGFSFSQNRQYGSSFYSSFDVYELLALRAPANHTWRLNLDYLSKRGPAFGTDYIYRIPTSELGEPPVGNGMIKLYGIDDDGFDLLGGYRGLEPDPRGFRGRALWRHQQEVTDRLYFQGQFAYLSDKNFLEQFYKQEHDRGPNQETFGYLTWQNRNYGVSGLVQERMGRDWITSTNWLPRVDGHLLGQTFLDDLFVYSARANAGYAQLRTAEQSPYPVLTTDRRVDTGRFDLSQELSAPLSLGPVKLDPYAMLDLTEYTSDLTGNEIGRVYGGGGARASVPFSRLYGDVSSELLNLRGLYHKAIFGFNYRYARSNEPYNRFPQLDRLNDDAVDQSYRNLRPFQTMFLPGPNGLLLQTSPVFDPQLYAIRRLVDNRVDTRDDINVLQMDLRQRLQTKRGYPGMEHTVDFLTLDVSASYFPDANRDNFGNPFAFLEYGTVWNVGDRTSIVSNGWFEPYEGGSRYWNVGAYLDRTDRTNVYLGYRQTDPINSKAVTLSMGYQLSSRYYVNVGASYDFGLQQSLSNSLTMTRTGSDLTTTIGFTYNAFVNNFGFQFLIVPNLAAALGGRFAGTPVNGQQFSNRR</sequence>
<keyword evidence="3" id="KW-1185">Reference proteome</keyword>
<dbReference type="InterPro" id="IPR007543">
    <property type="entry name" value="LptD_C"/>
</dbReference>
<evidence type="ECO:0000259" key="1">
    <source>
        <dbReference type="Pfam" id="PF04453"/>
    </source>
</evidence>
<dbReference type="OrthoDB" id="251461at2"/>
<dbReference type="Pfam" id="PF04453">
    <property type="entry name" value="LptD"/>
    <property type="match status" value="1"/>
</dbReference>
<dbReference type="PANTHER" id="PTHR30189:SF1">
    <property type="entry name" value="LPS-ASSEMBLY PROTEIN LPTD"/>
    <property type="match status" value="1"/>
</dbReference>
<proteinExistence type="predicted"/>
<name>A0A2Z3GPF4_9BACT</name>
<evidence type="ECO:0000313" key="2">
    <source>
        <dbReference type="EMBL" id="AWM36159.1"/>
    </source>
</evidence>
<dbReference type="InterPro" id="IPR050218">
    <property type="entry name" value="LptD"/>
</dbReference>
<dbReference type="KEGG" id="gog:C1280_03475"/>
<dbReference type="GO" id="GO:0009279">
    <property type="term" value="C:cell outer membrane"/>
    <property type="evidence" value="ECO:0007669"/>
    <property type="project" value="TreeGrafter"/>
</dbReference>
<dbReference type="PANTHER" id="PTHR30189">
    <property type="entry name" value="LPS-ASSEMBLY PROTEIN"/>
    <property type="match status" value="1"/>
</dbReference>
<dbReference type="AlphaFoldDB" id="A0A2Z3GPF4"/>
<reference evidence="2 3" key="1">
    <citation type="submission" date="2018-01" db="EMBL/GenBank/DDBJ databases">
        <title>G. obscuriglobus.</title>
        <authorList>
            <person name="Franke J."/>
            <person name="Blomberg W."/>
            <person name="Selmecki A."/>
        </authorList>
    </citation>
    <scope>NUCLEOTIDE SEQUENCE [LARGE SCALE GENOMIC DNA]</scope>
    <source>
        <strain evidence="2 3">DSM 5831</strain>
    </source>
</reference>
<organism evidence="2 3">
    <name type="scientific">Gemmata obscuriglobus</name>
    <dbReference type="NCBI Taxonomy" id="114"/>
    <lineage>
        <taxon>Bacteria</taxon>
        <taxon>Pseudomonadati</taxon>
        <taxon>Planctomycetota</taxon>
        <taxon>Planctomycetia</taxon>
        <taxon>Gemmatales</taxon>
        <taxon>Gemmataceae</taxon>
        <taxon>Gemmata</taxon>
    </lineage>
</organism>
<feature type="domain" description="LptD C-terminal" evidence="1">
    <location>
        <begin position="440"/>
        <end position="606"/>
    </location>
</feature>
<dbReference type="RefSeq" id="WP_033199415.1">
    <property type="nucleotide sequence ID" value="NZ_CP025958.1"/>
</dbReference>
<accession>A0A2Z3GPF4</accession>
<dbReference type="EMBL" id="CP025958">
    <property type="protein sequence ID" value="AWM36159.1"/>
    <property type="molecule type" value="Genomic_DNA"/>
</dbReference>
<protein>
    <submittedName>
        <fullName evidence="2">LPS-assembly protein LptD</fullName>
    </submittedName>
</protein>
<dbReference type="Proteomes" id="UP000245802">
    <property type="component" value="Chromosome"/>
</dbReference>
<evidence type="ECO:0000313" key="3">
    <source>
        <dbReference type="Proteomes" id="UP000245802"/>
    </source>
</evidence>
<gene>
    <name evidence="2" type="ORF">C1280_03475</name>
</gene>
<dbReference type="GO" id="GO:1990351">
    <property type="term" value="C:transporter complex"/>
    <property type="evidence" value="ECO:0007669"/>
    <property type="project" value="TreeGrafter"/>
</dbReference>